<dbReference type="Gene3D" id="3.40.390.10">
    <property type="entry name" value="Collagenase (Catalytic Domain)"/>
    <property type="match status" value="1"/>
</dbReference>
<protein>
    <submittedName>
        <fullName evidence="5">Uncharacterized protein</fullName>
    </submittedName>
</protein>
<dbReference type="AlphaFoldDB" id="N6TY60"/>
<sequence length="57" mass="6651">MSQDRPSLRTKQLADGLDPYEVRFVISKALAVWSKHSKLTFTEVDSDKADILIYFYR</sequence>
<reference evidence="5" key="1">
    <citation type="journal article" date="2013" name="Genome Biol.">
        <title>Draft genome of the mountain pine beetle, Dendroctonus ponderosae Hopkins, a major forest pest.</title>
        <authorList>
            <person name="Keeling C.I."/>
            <person name="Yuen M.M."/>
            <person name="Liao N.Y."/>
            <person name="Docking T.R."/>
            <person name="Chan S.K."/>
            <person name="Taylor G.A."/>
            <person name="Palmquist D.L."/>
            <person name="Jackman S.D."/>
            <person name="Nguyen A."/>
            <person name="Li M."/>
            <person name="Henderson H."/>
            <person name="Janes J.K."/>
            <person name="Zhao Y."/>
            <person name="Pandoh P."/>
            <person name="Moore R."/>
            <person name="Sperling F.A."/>
            <person name="Huber D.P."/>
            <person name="Birol I."/>
            <person name="Jones S.J."/>
            <person name="Bohlmann J."/>
        </authorList>
    </citation>
    <scope>NUCLEOTIDE SEQUENCE</scope>
</reference>
<keyword evidence="4" id="KW-0862">Zinc</keyword>
<evidence type="ECO:0000256" key="2">
    <source>
        <dbReference type="ARBA" id="ARBA00022723"/>
    </source>
</evidence>
<dbReference type="EMBL" id="KB741277">
    <property type="protein sequence ID" value="ENN71227.1"/>
    <property type="molecule type" value="Genomic_DNA"/>
</dbReference>
<dbReference type="Pfam" id="PF00413">
    <property type="entry name" value="Peptidase_M10"/>
    <property type="match status" value="1"/>
</dbReference>
<dbReference type="GO" id="GO:0008270">
    <property type="term" value="F:zinc ion binding"/>
    <property type="evidence" value="ECO:0007669"/>
    <property type="project" value="InterPro"/>
</dbReference>
<accession>N6TY60</accession>
<dbReference type="InterPro" id="IPR001818">
    <property type="entry name" value="Pept_M10_metallopeptidase"/>
</dbReference>
<dbReference type="HOGENOM" id="CLU_2998565_0_0_1"/>
<evidence type="ECO:0000256" key="1">
    <source>
        <dbReference type="ARBA" id="ARBA00022670"/>
    </source>
</evidence>
<proteinExistence type="predicted"/>
<feature type="non-terminal residue" evidence="5">
    <location>
        <position position="1"/>
    </location>
</feature>
<dbReference type="GO" id="GO:0004222">
    <property type="term" value="F:metalloendopeptidase activity"/>
    <property type="evidence" value="ECO:0007669"/>
    <property type="project" value="InterPro"/>
</dbReference>
<keyword evidence="2" id="KW-0479">Metal-binding</keyword>
<organism evidence="5">
    <name type="scientific">Dendroctonus ponderosae</name>
    <name type="common">Mountain pine beetle</name>
    <dbReference type="NCBI Taxonomy" id="77166"/>
    <lineage>
        <taxon>Eukaryota</taxon>
        <taxon>Metazoa</taxon>
        <taxon>Ecdysozoa</taxon>
        <taxon>Arthropoda</taxon>
        <taxon>Hexapoda</taxon>
        <taxon>Insecta</taxon>
        <taxon>Pterygota</taxon>
        <taxon>Neoptera</taxon>
        <taxon>Endopterygota</taxon>
        <taxon>Coleoptera</taxon>
        <taxon>Polyphaga</taxon>
        <taxon>Cucujiformia</taxon>
        <taxon>Curculionidae</taxon>
        <taxon>Scolytinae</taxon>
        <taxon>Dendroctonus</taxon>
    </lineage>
</organism>
<evidence type="ECO:0000256" key="4">
    <source>
        <dbReference type="ARBA" id="ARBA00022833"/>
    </source>
</evidence>
<evidence type="ECO:0000256" key="3">
    <source>
        <dbReference type="ARBA" id="ARBA00022801"/>
    </source>
</evidence>
<keyword evidence="1" id="KW-0645">Protease</keyword>
<dbReference type="GO" id="GO:0006508">
    <property type="term" value="P:proteolysis"/>
    <property type="evidence" value="ECO:0007669"/>
    <property type="project" value="UniProtKB-KW"/>
</dbReference>
<dbReference type="SUPFAM" id="SSF55486">
    <property type="entry name" value="Metalloproteases ('zincins'), catalytic domain"/>
    <property type="match status" value="1"/>
</dbReference>
<dbReference type="GO" id="GO:0031012">
    <property type="term" value="C:extracellular matrix"/>
    <property type="evidence" value="ECO:0007669"/>
    <property type="project" value="InterPro"/>
</dbReference>
<name>N6TY60_DENPD</name>
<evidence type="ECO:0000313" key="5">
    <source>
        <dbReference type="EMBL" id="ENN71227.1"/>
    </source>
</evidence>
<dbReference type="OrthoDB" id="406838at2759"/>
<keyword evidence="3" id="KW-0378">Hydrolase</keyword>
<dbReference type="MEROPS" id="M10.036"/>
<dbReference type="InterPro" id="IPR024079">
    <property type="entry name" value="MetalloPept_cat_dom_sf"/>
</dbReference>
<gene>
    <name evidence="5" type="ORF">YQE_12155</name>
</gene>